<accession>A0A248VZH6</accession>
<gene>
    <name evidence="1" type="ORF">CJU94_40570</name>
</gene>
<geneLocation type="plasmid" evidence="1 2">
    <name>pBN6</name>
</geneLocation>
<dbReference type="EMBL" id="CP022996">
    <property type="protein sequence ID" value="ASW04456.1"/>
    <property type="molecule type" value="Genomic_DNA"/>
</dbReference>
<sequence>METLGEAVYAGIAGDQLDAIMAAYVTLQEVVEANVDSPDDQANEAIDRATDEFNEAVGRILGV</sequence>
<keyword evidence="2" id="KW-1185">Reference proteome</keyword>
<proteinExistence type="predicted"/>
<evidence type="ECO:0000313" key="2">
    <source>
        <dbReference type="Proteomes" id="UP000215158"/>
    </source>
</evidence>
<evidence type="ECO:0000313" key="1">
    <source>
        <dbReference type="EMBL" id="ASW04456.1"/>
    </source>
</evidence>
<reference evidence="1 2" key="1">
    <citation type="submission" date="2017-08" db="EMBL/GenBank/DDBJ databases">
        <title>Identification and genetic characteristics of simultaneous BTEX- and naphthalene-degrading Paraburkholderia sp. BN5 isolated from petroleum-contaminated soil.</title>
        <authorList>
            <person name="Lee Y."/>
            <person name="Jeon C.O."/>
        </authorList>
    </citation>
    <scope>NUCLEOTIDE SEQUENCE [LARGE SCALE GENOMIC DNA]</scope>
    <source>
        <strain evidence="1 2">BN5</strain>
        <plasmid evidence="1 2">pBN6</plasmid>
    </source>
</reference>
<dbReference type="OrthoDB" id="9112192at2"/>
<dbReference type="KEGG" id="parb:CJU94_40570"/>
<name>A0A248VZH6_9BURK</name>
<dbReference type="AlphaFoldDB" id="A0A248VZH6"/>
<organism evidence="1 2">
    <name type="scientific">Paraburkholderia aromaticivorans</name>
    <dbReference type="NCBI Taxonomy" id="2026199"/>
    <lineage>
        <taxon>Bacteria</taxon>
        <taxon>Pseudomonadati</taxon>
        <taxon>Pseudomonadota</taxon>
        <taxon>Betaproteobacteria</taxon>
        <taxon>Burkholderiales</taxon>
        <taxon>Burkholderiaceae</taxon>
        <taxon>Paraburkholderia</taxon>
    </lineage>
</organism>
<dbReference type="Proteomes" id="UP000215158">
    <property type="component" value="Plasmid pBN6"/>
</dbReference>
<keyword evidence="1" id="KW-0614">Plasmid</keyword>
<protein>
    <submittedName>
        <fullName evidence="1">Uncharacterized protein</fullName>
    </submittedName>
</protein>